<gene>
    <name evidence="1" type="ORF">HE1_00739</name>
</gene>
<accession>A0A023DYB2</accession>
<sequence>MNNTYHTKNELLDYSQRIHFFARSDLSVSLERYIKRWGQCPVERCKVIVVLGGDGFMLMALNKYWELEKPFYGLKFGSVGNLMNFEADIERLEMSLQKSISFSYFPLFVKILGEKSPILSFFAFNDVCLYRRQYQALKIKISIDNVIVTSMVMGDGLLCSSVMGKSAYYASAGGISFDLPYTLGVCAINPFSLTRWKGRLLFPYQTVRAEILNSETRPFVFGWDGQDKVLEPQYKTIEVCTYEKKTITLLKTENLKYGILC</sequence>
<dbReference type="SUPFAM" id="SSF111331">
    <property type="entry name" value="NAD kinase/diacylglycerol kinase-like"/>
    <property type="match status" value="1"/>
</dbReference>
<dbReference type="InterPro" id="IPR016064">
    <property type="entry name" value="NAD/diacylglycerol_kinase_sf"/>
</dbReference>
<dbReference type="GO" id="GO:0003951">
    <property type="term" value="F:NAD+ kinase activity"/>
    <property type="evidence" value="ECO:0007669"/>
    <property type="project" value="InterPro"/>
</dbReference>
<reference evidence="1 2" key="1">
    <citation type="journal article" date="2014" name="FEMS Microbiol. Lett.">
        <title>Draft genome sequences of three Holospora species (Holospora obtusa, Holospora undulata, and Holospora elegans), endonuclear symbiotic bacteria of the ciliate Paramecium caudatum.</title>
        <authorList>
            <person name="Dohra H."/>
            <person name="Tanaka K."/>
            <person name="Suzuki T."/>
            <person name="Fujishima M."/>
            <person name="Suzuki H."/>
        </authorList>
    </citation>
    <scope>NUCLEOTIDE SEQUENCE [LARGE SCALE GENOMIC DNA]</scope>
    <source>
        <strain evidence="1 2">E1</strain>
    </source>
</reference>
<organism evidence="1 2">
    <name type="scientific">Holospora elegans E1</name>
    <dbReference type="NCBI Taxonomy" id="1427503"/>
    <lineage>
        <taxon>Bacteria</taxon>
        <taxon>Pseudomonadati</taxon>
        <taxon>Pseudomonadota</taxon>
        <taxon>Alphaproteobacteria</taxon>
        <taxon>Holosporales</taxon>
        <taxon>Holosporaceae</taxon>
        <taxon>Holospora</taxon>
    </lineage>
</organism>
<comment type="caution">
    <text evidence="1">The sequence shown here is derived from an EMBL/GenBank/DDBJ whole genome shotgun (WGS) entry which is preliminary data.</text>
</comment>
<evidence type="ECO:0000313" key="2">
    <source>
        <dbReference type="Proteomes" id="UP000024842"/>
    </source>
</evidence>
<dbReference type="OrthoDB" id="9774737at2"/>
<keyword evidence="1" id="KW-0418">Kinase</keyword>
<dbReference type="PANTHER" id="PTHR20275">
    <property type="entry name" value="NAD KINASE"/>
    <property type="match status" value="1"/>
</dbReference>
<evidence type="ECO:0000313" key="1">
    <source>
        <dbReference type="EMBL" id="GAJ46406.1"/>
    </source>
</evidence>
<dbReference type="Gene3D" id="3.40.50.10330">
    <property type="entry name" value="Probable inorganic polyphosphate/atp-NAD kinase, domain 1"/>
    <property type="match status" value="1"/>
</dbReference>
<dbReference type="InterPro" id="IPR017438">
    <property type="entry name" value="ATP-NAD_kinase_N"/>
</dbReference>
<proteinExistence type="predicted"/>
<dbReference type="InterPro" id="IPR017437">
    <property type="entry name" value="ATP-NAD_kinase_PpnK-typ_C"/>
</dbReference>
<protein>
    <submittedName>
        <fullName evidence="1">Putative inorganic polyphosphate/ATP-NAD kinase</fullName>
    </submittedName>
</protein>
<dbReference type="EMBL" id="BAUP01000091">
    <property type="protein sequence ID" value="GAJ46406.1"/>
    <property type="molecule type" value="Genomic_DNA"/>
</dbReference>
<keyword evidence="2" id="KW-1185">Reference proteome</keyword>
<dbReference type="STRING" id="1427503.HE1_00739"/>
<dbReference type="AlphaFoldDB" id="A0A023DYB2"/>
<name>A0A023DYB2_9PROT</name>
<dbReference type="Proteomes" id="UP000024842">
    <property type="component" value="Unassembled WGS sequence"/>
</dbReference>
<dbReference type="RefSeq" id="WP_006300255.1">
    <property type="nucleotide sequence ID" value="NZ_BAUP01000091.1"/>
</dbReference>
<dbReference type="GO" id="GO:0006741">
    <property type="term" value="P:NADP+ biosynthetic process"/>
    <property type="evidence" value="ECO:0007669"/>
    <property type="project" value="TreeGrafter"/>
</dbReference>
<keyword evidence="1" id="KW-0808">Transferase</keyword>
<dbReference type="Gene3D" id="2.60.200.30">
    <property type="entry name" value="Probable inorganic polyphosphate/atp-NAD kinase, domain 2"/>
    <property type="match status" value="1"/>
</dbReference>
<dbReference type="GO" id="GO:0019674">
    <property type="term" value="P:NAD+ metabolic process"/>
    <property type="evidence" value="ECO:0007669"/>
    <property type="project" value="InterPro"/>
</dbReference>
<dbReference type="PANTHER" id="PTHR20275:SF0">
    <property type="entry name" value="NAD KINASE"/>
    <property type="match status" value="1"/>
</dbReference>